<evidence type="ECO:0000313" key="1">
    <source>
        <dbReference type="EMBL" id="JAE14549.1"/>
    </source>
</evidence>
<dbReference type="AlphaFoldDB" id="A0A0A9FTH3"/>
<reference evidence="1" key="1">
    <citation type="submission" date="2014-09" db="EMBL/GenBank/DDBJ databases">
        <authorList>
            <person name="Magalhaes I.L.F."/>
            <person name="Oliveira U."/>
            <person name="Santos F.R."/>
            <person name="Vidigal T.H.D.A."/>
            <person name="Brescovit A.D."/>
            <person name="Santos A.J."/>
        </authorList>
    </citation>
    <scope>NUCLEOTIDE SEQUENCE</scope>
    <source>
        <tissue evidence="1">Shoot tissue taken approximately 20 cm above the soil surface</tissue>
    </source>
</reference>
<proteinExistence type="predicted"/>
<accession>A0A0A9FTH3</accession>
<reference evidence="1" key="2">
    <citation type="journal article" date="2015" name="Data Brief">
        <title>Shoot transcriptome of the giant reed, Arundo donax.</title>
        <authorList>
            <person name="Barrero R.A."/>
            <person name="Guerrero F.D."/>
            <person name="Moolhuijzen P."/>
            <person name="Goolsby J.A."/>
            <person name="Tidwell J."/>
            <person name="Bellgard S.E."/>
            <person name="Bellgard M.I."/>
        </authorList>
    </citation>
    <scope>NUCLEOTIDE SEQUENCE</scope>
    <source>
        <tissue evidence="1">Shoot tissue taken approximately 20 cm above the soil surface</tissue>
    </source>
</reference>
<protein>
    <submittedName>
        <fullName evidence="1">Uncharacterized protein</fullName>
    </submittedName>
</protein>
<dbReference type="EMBL" id="GBRH01183347">
    <property type="protein sequence ID" value="JAE14549.1"/>
    <property type="molecule type" value="Transcribed_RNA"/>
</dbReference>
<name>A0A0A9FTH3_ARUDO</name>
<organism evidence="1">
    <name type="scientific">Arundo donax</name>
    <name type="common">Giant reed</name>
    <name type="synonym">Donax arundinaceus</name>
    <dbReference type="NCBI Taxonomy" id="35708"/>
    <lineage>
        <taxon>Eukaryota</taxon>
        <taxon>Viridiplantae</taxon>
        <taxon>Streptophyta</taxon>
        <taxon>Embryophyta</taxon>
        <taxon>Tracheophyta</taxon>
        <taxon>Spermatophyta</taxon>
        <taxon>Magnoliopsida</taxon>
        <taxon>Liliopsida</taxon>
        <taxon>Poales</taxon>
        <taxon>Poaceae</taxon>
        <taxon>PACMAD clade</taxon>
        <taxon>Arundinoideae</taxon>
        <taxon>Arundineae</taxon>
        <taxon>Arundo</taxon>
    </lineage>
</organism>
<sequence length="26" mass="3065">MLFLMRALLVWSSRMSQTCISARCFL</sequence>